<sequence length="376" mass="42205">MSASLLIFDIVGYVPDFHTLNARDNSLVHWIYSQFARSDASAFRTAIQTEAENLRGLLASRSVRYDDLKSALVPTRDGRQVVFLYDWLDDPSLNYAVAFAKLYLPHLRKTLRTSMLHGDLHDFGGPIPIQSLDNELVRSGPGALNWRTHYAVYFTNLRDDDVTTLHEALVEVPRYRGYIDVSREGPVRDYLDRTVAHEWVMTDDKILLDHGGDEPYVSDQDPVGFDLQAFGYQVVSVIDFYFAAFLSYKIEAQDAFQASEDRDLTLAAATGAWLDVDAASVVVPPEKLVKYLLRDEGKLRLMTSIGLQDVTADELAKIIKAKMSQSYLYDFRDAPDGASVFAVSAEFEKVDGGSVRRLLALKYDKGADAISLVSMY</sequence>
<comment type="caution">
    <text evidence="1">The sequence shown here is derived from an EMBL/GenBank/DDBJ whole genome shotgun (WGS) entry which is preliminary data.</text>
</comment>
<proteinExistence type="predicted"/>
<organism evidence="1 2">
    <name type="scientific">Microbacterium murale</name>
    <dbReference type="NCBI Taxonomy" id="1081040"/>
    <lineage>
        <taxon>Bacteria</taxon>
        <taxon>Bacillati</taxon>
        <taxon>Actinomycetota</taxon>
        <taxon>Actinomycetes</taxon>
        <taxon>Micrococcales</taxon>
        <taxon>Microbacteriaceae</taxon>
        <taxon>Microbacterium</taxon>
    </lineage>
</organism>
<evidence type="ECO:0000313" key="2">
    <source>
        <dbReference type="Proteomes" id="UP000629365"/>
    </source>
</evidence>
<reference evidence="2" key="1">
    <citation type="journal article" date="2019" name="Int. J. Syst. Evol. Microbiol.">
        <title>The Global Catalogue of Microorganisms (GCM) 10K type strain sequencing project: providing services to taxonomists for standard genome sequencing and annotation.</title>
        <authorList>
            <consortium name="The Broad Institute Genomics Platform"/>
            <consortium name="The Broad Institute Genome Sequencing Center for Infectious Disease"/>
            <person name="Wu L."/>
            <person name="Ma J."/>
        </authorList>
    </citation>
    <scope>NUCLEOTIDE SEQUENCE [LARGE SCALE GENOMIC DNA]</scope>
    <source>
        <strain evidence="2">CCM 7640</strain>
    </source>
</reference>
<protein>
    <submittedName>
        <fullName evidence="1">Uncharacterized protein</fullName>
    </submittedName>
</protein>
<gene>
    <name evidence="1" type="ORF">GCM10007269_19810</name>
</gene>
<dbReference type="EMBL" id="BMCM01000003">
    <property type="protein sequence ID" value="GGD76916.1"/>
    <property type="molecule type" value="Genomic_DNA"/>
</dbReference>
<accession>A0ABQ1RR75</accession>
<dbReference type="Proteomes" id="UP000629365">
    <property type="component" value="Unassembled WGS sequence"/>
</dbReference>
<keyword evidence="2" id="KW-1185">Reference proteome</keyword>
<evidence type="ECO:0000313" key="1">
    <source>
        <dbReference type="EMBL" id="GGD76916.1"/>
    </source>
</evidence>
<name>A0ABQ1RR75_9MICO</name>